<sequence>MFTILTVDDLYIARRLFQLEIHQRNGQDYENLFSKVMRLHNVDFIQIKPQGQYGDRKNDGFIKSTGQYFQVYAPENPHQKEKEAIEKLATDFSGLYAYWHGTVTPVKEFNFVLNDKYKGTYPTLHPELTKIETNYLGVTCKAFLSQHLEDIFLKLPHHHIIDILGKIPMAEDISLDTSILGEVIGHLISLKDGLIIEKFPVNPNFEEKIIFNSLSQHVATFLRYGSYQDGALKEYFKLNSTFTKDDLKNTFSQLYKNAVNEIPDSSEKNDLVFFDIVKKACPASDKIYRDAVFVLMAYFFSYCDIFEEPILKQQQELF</sequence>
<evidence type="ECO:0000313" key="3">
    <source>
        <dbReference type="Proteomes" id="UP000812270"/>
    </source>
</evidence>
<gene>
    <name evidence="2" type="ORF">KTO63_18235</name>
</gene>
<accession>A0A9E2SD55</accession>
<evidence type="ECO:0000259" key="1">
    <source>
        <dbReference type="Pfam" id="PF20275"/>
    </source>
</evidence>
<dbReference type="EMBL" id="JAHSPG010000014">
    <property type="protein sequence ID" value="MBV4359113.1"/>
    <property type="molecule type" value="Genomic_DNA"/>
</dbReference>
<proteinExistence type="predicted"/>
<dbReference type="InterPro" id="IPR046919">
    <property type="entry name" value="ABC-3C_CTD10"/>
</dbReference>
<name>A0A9E2SD55_9BACT</name>
<reference evidence="2" key="1">
    <citation type="submission" date="2021-06" db="EMBL/GenBank/DDBJ databases">
        <authorList>
            <person name="Huq M.A."/>
        </authorList>
    </citation>
    <scope>NUCLEOTIDE SEQUENCE</scope>
    <source>
        <strain evidence="2">MAH-26</strain>
    </source>
</reference>
<dbReference type="Pfam" id="PF20275">
    <property type="entry name" value="CTD10"/>
    <property type="match status" value="1"/>
</dbReference>
<dbReference type="Proteomes" id="UP000812270">
    <property type="component" value="Unassembled WGS sequence"/>
</dbReference>
<dbReference type="AlphaFoldDB" id="A0A9E2SD55"/>
<keyword evidence="3" id="KW-1185">Reference proteome</keyword>
<evidence type="ECO:0000313" key="2">
    <source>
        <dbReference type="EMBL" id="MBV4359113.1"/>
    </source>
</evidence>
<protein>
    <recommendedName>
        <fullName evidence="1">ABC-three component systems C-terminal domain-containing protein</fullName>
    </recommendedName>
</protein>
<organism evidence="2 3">
    <name type="scientific">Pinibacter aurantiacus</name>
    <dbReference type="NCBI Taxonomy" id="2851599"/>
    <lineage>
        <taxon>Bacteria</taxon>
        <taxon>Pseudomonadati</taxon>
        <taxon>Bacteroidota</taxon>
        <taxon>Chitinophagia</taxon>
        <taxon>Chitinophagales</taxon>
        <taxon>Chitinophagaceae</taxon>
        <taxon>Pinibacter</taxon>
    </lineage>
</organism>
<dbReference type="RefSeq" id="WP_217792990.1">
    <property type="nucleotide sequence ID" value="NZ_JAHSPG010000014.1"/>
</dbReference>
<feature type="domain" description="ABC-three component systems C-terminal" evidence="1">
    <location>
        <begin position="180"/>
        <end position="307"/>
    </location>
</feature>
<comment type="caution">
    <text evidence="2">The sequence shown here is derived from an EMBL/GenBank/DDBJ whole genome shotgun (WGS) entry which is preliminary data.</text>
</comment>